<accession>A0A4Z2J1S0</accession>
<evidence type="ECO:0000313" key="2">
    <source>
        <dbReference type="Proteomes" id="UP000314294"/>
    </source>
</evidence>
<keyword evidence="2" id="KW-1185">Reference proteome</keyword>
<comment type="caution">
    <text evidence="1">The sequence shown here is derived from an EMBL/GenBank/DDBJ whole genome shotgun (WGS) entry which is preliminary data.</text>
</comment>
<organism evidence="1 2">
    <name type="scientific">Liparis tanakae</name>
    <name type="common">Tanaka's snailfish</name>
    <dbReference type="NCBI Taxonomy" id="230148"/>
    <lineage>
        <taxon>Eukaryota</taxon>
        <taxon>Metazoa</taxon>
        <taxon>Chordata</taxon>
        <taxon>Craniata</taxon>
        <taxon>Vertebrata</taxon>
        <taxon>Euteleostomi</taxon>
        <taxon>Actinopterygii</taxon>
        <taxon>Neopterygii</taxon>
        <taxon>Teleostei</taxon>
        <taxon>Neoteleostei</taxon>
        <taxon>Acanthomorphata</taxon>
        <taxon>Eupercaria</taxon>
        <taxon>Perciformes</taxon>
        <taxon>Cottioidei</taxon>
        <taxon>Cottales</taxon>
        <taxon>Liparidae</taxon>
        <taxon>Liparis</taxon>
    </lineage>
</organism>
<gene>
    <name evidence="1" type="ORF">EYF80_006384</name>
</gene>
<reference evidence="1 2" key="1">
    <citation type="submission" date="2019-03" db="EMBL/GenBank/DDBJ databases">
        <title>First draft genome of Liparis tanakae, snailfish: a comprehensive survey of snailfish specific genes.</title>
        <authorList>
            <person name="Kim W."/>
            <person name="Song I."/>
            <person name="Jeong J.-H."/>
            <person name="Kim D."/>
            <person name="Kim S."/>
            <person name="Ryu S."/>
            <person name="Song J.Y."/>
            <person name="Lee S.K."/>
        </authorList>
    </citation>
    <scope>NUCLEOTIDE SEQUENCE [LARGE SCALE GENOMIC DNA]</scope>
    <source>
        <tissue evidence="1">Muscle</tissue>
    </source>
</reference>
<dbReference type="EMBL" id="SRLO01000033">
    <property type="protein sequence ID" value="TNN83403.1"/>
    <property type="molecule type" value="Genomic_DNA"/>
</dbReference>
<dbReference type="AlphaFoldDB" id="A0A4Z2J1S0"/>
<proteinExistence type="predicted"/>
<evidence type="ECO:0000313" key="1">
    <source>
        <dbReference type="EMBL" id="TNN83403.1"/>
    </source>
</evidence>
<sequence>MKMKACVLFKDVKARPLHPVQLVQRSSLKPNTPVLDPESGALRSLGSYKPLVGLKGTGFTSKSSSSASNNVT</sequence>
<name>A0A4Z2J1S0_9TELE</name>
<dbReference type="Proteomes" id="UP000314294">
    <property type="component" value="Unassembled WGS sequence"/>
</dbReference>
<protein>
    <submittedName>
        <fullName evidence="1">Uncharacterized protein</fullName>
    </submittedName>
</protein>